<evidence type="ECO:0000256" key="6">
    <source>
        <dbReference type="PIRSR" id="PIRSR600223-1"/>
    </source>
</evidence>
<keyword evidence="7" id="KW-1133">Transmembrane helix</keyword>
<evidence type="ECO:0000256" key="4">
    <source>
        <dbReference type="ARBA" id="ARBA00013208"/>
    </source>
</evidence>
<keyword evidence="11" id="KW-1185">Reference proteome</keyword>
<evidence type="ECO:0000256" key="2">
    <source>
        <dbReference type="ARBA" id="ARBA00004401"/>
    </source>
</evidence>
<evidence type="ECO:0000256" key="5">
    <source>
        <dbReference type="ARBA" id="ARBA00022801"/>
    </source>
</evidence>
<evidence type="ECO:0000313" key="10">
    <source>
        <dbReference type="EMBL" id="SER50640.1"/>
    </source>
</evidence>
<dbReference type="OrthoDB" id="9815782at2"/>
<dbReference type="GO" id="GO:0009003">
    <property type="term" value="F:signal peptidase activity"/>
    <property type="evidence" value="ECO:0007669"/>
    <property type="project" value="UniProtKB-EC"/>
</dbReference>
<dbReference type="PRINTS" id="PR00727">
    <property type="entry name" value="LEADERPTASE"/>
</dbReference>
<dbReference type="SUPFAM" id="SSF51306">
    <property type="entry name" value="LexA/Signal peptidase"/>
    <property type="match status" value="1"/>
</dbReference>
<dbReference type="GO" id="GO:0006465">
    <property type="term" value="P:signal peptide processing"/>
    <property type="evidence" value="ECO:0007669"/>
    <property type="project" value="InterPro"/>
</dbReference>
<evidence type="ECO:0000256" key="7">
    <source>
        <dbReference type="RuleBase" id="RU362042"/>
    </source>
</evidence>
<comment type="catalytic activity">
    <reaction evidence="1 7">
        <text>Cleavage of hydrophobic, N-terminal signal or leader sequences from secreted and periplasmic proteins.</text>
        <dbReference type="EC" id="3.4.21.89"/>
    </reaction>
</comment>
<dbReference type="EMBL" id="FOGZ01000001">
    <property type="protein sequence ID" value="SER50640.1"/>
    <property type="molecule type" value="Genomic_DNA"/>
</dbReference>
<dbReference type="PANTHER" id="PTHR43390:SF1">
    <property type="entry name" value="CHLOROPLAST PROCESSING PEPTIDASE"/>
    <property type="match status" value="1"/>
</dbReference>
<dbReference type="PANTHER" id="PTHR43390">
    <property type="entry name" value="SIGNAL PEPTIDASE I"/>
    <property type="match status" value="1"/>
</dbReference>
<comment type="similarity">
    <text evidence="3 7">Belongs to the peptidase S26 family.</text>
</comment>
<organism evidence="10 11">
    <name type="scientific">Propionibacterium cyclohexanicum</name>
    <dbReference type="NCBI Taxonomy" id="64702"/>
    <lineage>
        <taxon>Bacteria</taxon>
        <taxon>Bacillati</taxon>
        <taxon>Actinomycetota</taxon>
        <taxon>Actinomycetes</taxon>
        <taxon>Propionibacteriales</taxon>
        <taxon>Propionibacteriaceae</taxon>
        <taxon>Propionibacterium</taxon>
    </lineage>
</organism>
<dbReference type="InterPro" id="IPR019758">
    <property type="entry name" value="Pept_S26A_signal_pept_1_CS"/>
</dbReference>
<dbReference type="GO" id="GO:0004252">
    <property type="term" value="F:serine-type endopeptidase activity"/>
    <property type="evidence" value="ECO:0007669"/>
    <property type="project" value="InterPro"/>
</dbReference>
<dbReference type="GO" id="GO:0005886">
    <property type="term" value="C:plasma membrane"/>
    <property type="evidence" value="ECO:0007669"/>
    <property type="project" value="UniProtKB-SubCell"/>
</dbReference>
<evidence type="ECO:0000256" key="3">
    <source>
        <dbReference type="ARBA" id="ARBA00009370"/>
    </source>
</evidence>
<feature type="region of interest" description="Disordered" evidence="8">
    <location>
        <begin position="1"/>
        <end position="20"/>
    </location>
</feature>
<evidence type="ECO:0000256" key="8">
    <source>
        <dbReference type="SAM" id="MobiDB-lite"/>
    </source>
</evidence>
<comment type="subcellular location">
    <subcellularLocation>
        <location evidence="2">Cell membrane</location>
        <topology evidence="2">Single-pass type II membrane protein</topology>
    </subcellularLocation>
    <subcellularLocation>
        <location evidence="7">Membrane</location>
        <topology evidence="7">Single-pass type II membrane protein</topology>
    </subcellularLocation>
</comment>
<dbReference type="EC" id="3.4.21.89" evidence="4 7"/>
<dbReference type="STRING" id="64702.SAMN05443377_101212"/>
<feature type="active site" evidence="6">
    <location>
        <position position="125"/>
    </location>
</feature>
<proteinExistence type="inferred from homology"/>
<keyword evidence="7" id="KW-0812">Transmembrane</keyword>
<dbReference type="Gene3D" id="2.10.109.10">
    <property type="entry name" value="Umud Fragment, subunit A"/>
    <property type="match status" value="1"/>
</dbReference>
<feature type="domain" description="Peptidase S26" evidence="9">
    <location>
        <begin position="32"/>
        <end position="224"/>
    </location>
</feature>
<keyword evidence="7" id="KW-0472">Membrane</keyword>
<dbReference type="AlphaFoldDB" id="A0A1H9PRC6"/>
<dbReference type="NCBIfam" id="TIGR02227">
    <property type="entry name" value="sigpep_I_bact"/>
    <property type="match status" value="1"/>
</dbReference>
<evidence type="ECO:0000313" key="11">
    <source>
        <dbReference type="Proteomes" id="UP000198815"/>
    </source>
</evidence>
<dbReference type="CDD" id="cd06530">
    <property type="entry name" value="S26_SPase_I"/>
    <property type="match status" value="1"/>
</dbReference>
<gene>
    <name evidence="10" type="ORF">SAMN05443377_101212</name>
</gene>
<evidence type="ECO:0000259" key="9">
    <source>
        <dbReference type="Pfam" id="PF10502"/>
    </source>
</evidence>
<feature type="transmembrane region" description="Helical" evidence="7">
    <location>
        <begin position="26"/>
        <end position="47"/>
    </location>
</feature>
<name>A0A1H9PRC6_9ACTN</name>
<evidence type="ECO:0000256" key="1">
    <source>
        <dbReference type="ARBA" id="ARBA00000677"/>
    </source>
</evidence>
<feature type="active site" evidence="6">
    <location>
        <position position="61"/>
    </location>
</feature>
<dbReference type="RefSeq" id="WP_091966767.1">
    <property type="nucleotide sequence ID" value="NZ_FOGZ01000001.1"/>
</dbReference>
<dbReference type="Proteomes" id="UP000198815">
    <property type="component" value="Unassembled WGS sequence"/>
</dbReference>
<keyword evidence="7" id="KW-0645">Protease</keyword>
<keyword evidence="5 7" id="KW-0378">Hydrolase</keyword>
<dbReference type="InterPro" id="IPR000223">
    <property type="entry name" value="Pept_S26A_signal_pept_1"/>
</dbReference>
<sequence length="262" mass="27892">MSQPAAAPDPNGATDKPKKPQRKQGFFGFLGEFALIVLIALVISALIRSFLVQLFIIPSASMENTLAIGDRVVVVKTASYHRGDVVVFKDPDNWLESTPVSVGPVREVFEFLGIAPASSTDHLVKRVIGVPGDHVRCCTATGQIAVNGVALDERSYLYSANGVQVRPSDINFDVVVPAGEVFVLGDNRSDSRDSRYHLCDAVGANQTPGQNAFVPESDITGPVVGIAMPFDRLTRFHIPASFASVPAPGPAPATPVVTEKPC</sequence>
<dbReference type="InterPro" id="IPR019533">
    <property type="entry name" value="Peptidase_S26"/>
</dbReference>
<protein>
    <recommendedName>
        <fullName evidence="4 7">Signal peptidase I</fullName>
        <ecNumber evidence="4 7">3.4.21.89</ecNumber>
    </recommendedName>
</protein>
<reference evidence="10 11" key="1">
    <citation type="submission" date="2016-10" db="EMBL/GenBank/DDBJ databases">
        <authorList>
            <person name="de Groot N.N."/>
        </authorList>
    </citation>
    <scope>NUCLEOTIDE SEQUENCE [LARGE SCALE GENOMIC DNA]</scope>
    <source>
        <strain evidence="10 11">DSM 16859</strain>
    </source>
</reference>
<dbReference type="Pfam" id="PF10502">
    <property type="entry name" value="Peptidase_S26"/>
    <property type="match status" value="1"/>
</dbReference>
<accession>A0A1H9PRC6</accession>
<dbReference type="PROSITE" id="PS00761">
    <property type="entry name" value="SPASE_I_3"/>
    <property type="match status" value="1"/>
</dbReference>
<dbReference type="InterPro" id="IPR036286">
    <property type="entry name" value="LexA/Signal_pep-like_sf"/>
</dbReference>